<evidence type="ECO:0000313" key="5">
    <source>
        <dbReference type="EMBL" id="KRT56255.1"/>
    </source>
</evidence>
<gene>
    <name evidence="5" type="ORF">Ga0074115_13617</name>
</gene>
<feature type="domain" description="FAD-dependent oxidoreductase 2 FAD-binding" evidence="4">
    <location>
        <begin position="99"/>
        <end position="483"/>
    </location>
</feature>
<keyword evidence="3" id="KW-0560">Oxidoreductase</keyword>
<dbReference type="InterPro" id="IPR030664">
    <property type="entry name" value="SdhA/FrdA/AprA"/>
</dbReference>
<keyword evidence="6" id="KW-1185">Reference proteome</keyword>
<dbReference type="Gene3D" id="3.90.700.10">
    <property type="entry name" value="Succinate dehydrogenase/fumarate reductase flavoprotein, catalytic domain"/>
    <property type="match status" value="1"/>
</dbReference>
<evidence type="ECO:0000256" key="3">
    <source>
        <dbReference type="ARBA" id="ARBA00023002"/>
    </source>
</evidence>
<dbReference type="OrthoDB" id="9806724at2"/>
<dbReference type="InterPro" id="IPR036188">
    <property type="entry name" value="FAD/NAD-bd_sf"/>
</dbReference>
<evidence type="ECO:0000313" key="6">
    <source>
        <dbReference type="Proteomes" id="UP000051634"/>
    </source>
</evidence>
<name>A0A0T5Z0F7_9GAMM</name>
<dbReference type="GO" id="GO:0009435">
    <property type="term" value="P:NAD+ biosynthetic process"/>
    <property type="evidence" value="ECO:0007669"/>
    <property type="project" value="UniProtKB-UniPathway"/>
</dbReference>
<evidence type="ECO:0000256" key="2">
    <source>
        <dbReference type="ARBA" id="ARBA00022630"/>
    </source>
</evidence>
<keyword evidence="2" id="KW-0285">Flavoprotein</keyword>
<dbReference type="PANTHER" id="PTHR11632">
    <property type="entry name" value="SUCCINATE DEHYDROGENASE 2 FLAVOPROTEIN SUBUNIT"/>
    <property type="match status" value="1"/>
</dbReference>
<comment type="caution">
    <text evidence="5">The sequence shown here is derived from an EMBL/GenBank/DDBJ whole genome shotgun (WGS) entry which is preliminary data.</text>
</comment>
<dbReference type="Proteomes" id="UP000051634">
    <property type="component" value="Unassembled WGS sequence"/>
</dbReference>
<sequence length="577" mass="63051">MYPDYLKGLLEKVDQTRPKRLELAKGSEPVYPPMNAAEREDVLSKFHPDSASAARSRIRIGPNKNEELTTEITELLEAHSMVDPKRVEAHLANPDYETDMLIIGGGGAGCWAAITAMKNGVNSMIATKLRLGDANSMMSEGGMQAAVAAQDSPTRHYLDAIGGGHFDNKPELVRALTEDGPDVVRELENLGVMWDKMEDGSLQVMHGGGTSRKRMVSCRDYIGAVIMRTLMDEVENHPDKITIREFEPAIELLLDDKGQCAGAILYNLDTEQFLVVRAKATVIATGGFGRLHIRGFATTNHYGATGDGLVMAYRAGANLKFMDSVQYHPTGAVYPEQIAGFLITEKIRGAGGQPLNKNGELFVFPREPRDVESAAIIRECSSERNNGVDTAAGRTGVWLDSPIIDMIHGEGYTRHQFPGMCRAFDRYGIDITKQPMLIYPSLHYQNGGVEINERCETNIPGLFVAGEASGGVHGRNRLMGNSVLDYNVFGRRVGRQASEYAKSAKLGKLSLDHVTAYAGEMMEQGIDSDLISPVILPSYTPEDVRLQQLARLGNIPARHSILRSRIGCGCGKGKEGK</sequence>
<dbReference type="InterPro" id="IPR027477">
    <property type="entry name" value="Succ_DH/fumarate_Rdtase_cat_sf"/>
</dbReference>
<dbReference type="Pfam" id="PF00890">
    <property type="entry name" value="FAD_binding_2"/>
    <property type="match status" value="1"/>
</dbReference>
<dbReference type="UniPathway" id="UPA00253">
    <property type="reaction ID" value="UER00326"/>
</dbReference>
<dbReference type="PRINTS" id="PR00368">
    <property type="entry name" value="FADPNR"/>
</dbReference>
<dbReference type="RefSeq" id="WP_060528622.1">
    <property type="nucleotide sequence ID" value="NZ_KQ557147.1"/>
</dbReference>
<dbReference type="AlphaFoldDB" id="A0A0T5Z0F7"/>
<dbReference type="PANTHER" id="PTHR11632:SF51">
    <property type="entry name" value="SUCCINATE DEHYDROGENASE [UBIQUINONE] FLAVOPROTEIN SUBUNIT, MITOCHONDRIAL"/>
    <property type="match status" value="1"/>
</dbReference>
<dbReference type="SUPFAM" id="SSF51905">
    <property type="entry name" value="FAD/NAD(P)-binding domain"/>
    <property type="match status" value="1"/>
</dbReference>
<organism evidence="5 6">
    <name type="scientific">endosymbiont of Ridgeia piscesae</name>
    <dbReference type="NCBI Taxonomy" id="54398"/>
    <lineage>
        <taxon>Bacteria</taxon>
        <taxon>Pseudomonadati</taxon>
        <taxon>Pseudomonadota</taxon>
        <taxon>Gammaproteobacteria</taxon>
        <taxon>sulfur-oxidizing symbionts</taxon>
    </lineage>
</organism>
<protein>
    <submittedName>
        <fullName evidence="5">Aspartate oxidase</fullName>
    </submittedName>
</protein>
<dbReference type="Gene3D" id="3.50.50.60">
    <property type="entry name" value="FAD/NAD(P)-binding domain"/>
    <property type="match status" value="1"/>
</dbReference>
<accession>A0A0T5Z0F7</accession>
<evidence type="ECO:0000256" key="1">
    <source>
        <dbReference type="ARBA" id="ARBA00001974"/>
    </source>
</evidence>
<dbReference type="SUPFAM" id="SSF56425">
    <property type="entry name" value="Succinate dehydrogenase/fumarate reductase flavoprotein, catalytic domain"/>
    <property type="match status" value="1"/>
</dbReference>
<dbReference type="InterPro" id="IPR003953">
    <property type="entry name" value="FAD-dep_OxRdtase_2_FAD-bd"/>
</dbReference>
<proteinExistence type="predicted"/>
<reference evidence="5 6" key="1">
    <citation type="submission" date="2015-11" db="EMBL/GenBank/DDBJ databases">
        <title>The genome of Candidatus Endoriftia persephone in Ridgeia piscesae and population structure of the North Eastern Pacific vestimentiferan symbionts.</title>
        <authorList>
            <person name="Perez M."/>
            <person name="Juniper K.S."/>
        </authorList>
    </citation>
    <scope>NUCLEOTIDE SEQUENCE [LARGE SCALE GENOMIC DNA]</scope>
    <source>
        <strain evidence="5">Ind11</strain>
    </source>
</reference>
<dbReference type="GO" id="GO:0016491">
    <property type="term" value="F:oxidoreductase activity"/>
    <property type="evidence" value="ECO:0007669"/>
    <property type="project" value="UniProtKB-KW"/>
</dbReference>
<comment type="cofactor">
    <cofactor evidence="1">
        <name>FAD</name>
        <dbReference type="ChEBI" id="CHEBI:57692"/>
    </cofactor>
</comment>
<dbReference type="EMBL" id="LDXT01000061">
    <property type="protein sequence ID" value="KRT56255.1"/>
    <property type="molecule type" value="Genomic_DNA"/>
</dbReference>
<evidence type="ECO:0000259" key="4">
    <source>
        <dbReference type="Pfam" id="PF00890"/>
    </source>
</evidence>